<dbReference type="PROSITE" id="PS50002">
    <property type="entry name" value="SH3"/>
    <property type="match status" value="1"/>
</dbReference>
<dbReference type="InterPro" id="IPR001452">
    <property type="entry name" value="SH3_domain"/>
</dbReference>
<dbReference type="Pfam" id="PF14604">
    <property type="entry name" value="SH3_9"/>
    <property type="match status" value="1"/>
</dbReference>
<dbReference type="Gene3D" id="2.30.30.40">
    <property type="entry name" value="SH3 Domains"/>
    <property type="match status" value="1"/>
</dbReference>
<keyword evidence="5" id="KW-1185">Reference proteome</keyword>
<organism evidence="4 5">
    <name type="scientific">Mytilus edulis</name>
    <name type="common">Blue mussel</name>
    <dbReference type="NCBI Taxonomy" id="6550"/>
    <lineage>
        <taxon>Eukaryota</taxon>
        <taxon>Metazoa</taxon>
        <taxon>Spiralia</taxon>
        <taxon>Lophotrochozoa</taxon>
        <taxon>Mollusca</taxon>
        <taxon>Bivalvia</taxon>
        <taxon>Autobranchia</taxon>
        <taxon>Pteriomorphia</taxon>
        <taxon>Mytilida</taxon>
        <taxon>Mytiloidea</taxon>
        <taxon>Mytilidae</taxon>
        <taxon>Mytilinae</taxon>
        <taxon>Mytilus</taxon>
    </lineage>
</organism>
<dbReference type="InterPro" id="IPR036028">
    <property type="entry name" value="SH3-like_dom_sf"/>
</dbReference>
<name>A0A8S3V791_MYTED</name>
<dbReference type="PANTHER" id="PTHR45854:SF3">
    <property type="entry name" value="ARFGAP WITH SH3 DOMAIN, ANK REPEAT AND PH DOMAIN-CONTAINING PROTEIN"/>
    <property type="match status" value="1"/>
</dbReference>
<evidence type="ECO:0000256" key="1">
    <source>
        <dbReference type="ARBA" id="ARBA00022443"/>
    </source>
</evidence>
<evidence type="ECO:0000313" key="4">
    <source>
        <dbReference type="EMBL" id="CAG2253973.1"/>
    </source>
</evidence>
<dbReference type="GO" id="GO:0005096">
    <property type="term" value="F:GTPase activator activity"/>
    <property type="evidence" value="ECO:0007669"/>
    <property type="project" value="InterPro"/>
</dbReference>
<comment type="caution">
    <text evidence="4">The sequence shown here is derived from an EMBL/GenBank/DDBJ whole genome shotgun (WGS) entry which is preliminary data.</text>
</comment>
<keyword evidence="1 2" id="KW-0728">SH3 domain</keyword>
<proteinExistence type="predicted"/>
<feature type="domain" description="SH3" evidence="3">
    <location>
        <begin position="142"/>
        <end position="203"/>
    </location>
</feature>
<dbReference type="AlphaFoldDB" id="A0A8S3V791"/>
<accession>A0A8S3V791</accession>
<dbReference type="PRINTS" id="PR00452">
    <property type="entry name" value="SH3DOMAIN"/>
</dbReference>
<evidence type="ECO:0000313" key="5">
    <source>
        <dbReference type="Proteomes" id="UP000683360"/>
    </source>
</evidence>
<dbReference type="PANTHER" id="PTHR45854">
    <property type="entry name" value="ASAP FAMILY MEMBER"/>
    <property type="match status" value="1"/>
</dbReference>
<dbReference type="EMBL" id="CAJPWZ010003198">
    <property type="protein sequence ID" value="CAG2253973.1"/>
    <property type="molecule type" value="Genomic_DNA"/>
</dbReference>
<sequence length="203" mass="23668">MVSSVRREIETRLDELEQDITKEIEKLYNTCQQRVMEQKTVMEKQEKELLDRNADINSLKLCTNDIQFFQTIKTLDASTHHYETEMTTKITRISLEYGPNEEIPKLIAALKTFGNVRISETDLELHHSPDKMQQSQVQKKSPVGQKFQALFDCAADNADELIFVEGEIIIVLREEEEDWWEGEIEGHPERRGLFPKLFVQPLS</sequence>
<dbReference type="SMART" id="SM00326">
    <property type="entry name" value="SH3"/>
    <property type="match status" value="1"/>
</dbReference>
<dbReference type="SUPFAM" id="SSF50044">
    <property type="entry name" value="SH3-domain"/>
    <property type="match status" value="1"/>
</dbReference>
<dbReference type="OrthoDB" id="207120at2759"/>
<dbReference type="InterPro" id="IPR043593">
    <property type="entry name" value="ASAP"/>
</dbReference>
<protein>
    <submittedName>
        <fullName evidence="4">ASAP</fullName>
    </submittedName>
</protein>
<evidence type="ECO:0000259" key="3">
    <source>
        <dbReference type="PROSITE" id="PS50002"/>
    </source>
</evidence>
<evidence type="ECO:0000256" key="2">
    <source>
        <dbReference type="PROSITE-ProRule" id="PRU00192"/>
    </source>
</evidence>
<gene>
    <name evidence="4" type="ORF">MEDL_65469</name>
</gene>
<reference evidence="4" key="1">
    <citation type="submission" date="2021-03" db="EMBL/GenBank/DDBJ databases">
        <authorList>
            <person name="Bekaert M."/>
        </authorList>
    </citation>
    <scope>NUCLEOTIDE SEQUENCE</scope>
</reference>
<dbReference type="Proteomes" id="UP000683360">
    <property type="component" value="Unassembled WGS sequence"/>
</dbReference>